<evidence type="ECO:0000256" key="1">
    <source>
        <dbReference type="SAM" id="SignalP"/>
    </source>
</evidence>
<accession>A0A200Q473</accession>
<evidence type="ECO:0008006" key="4">
    <source>
        <dbReference type="Google" id="ProtNLM"/>
    </source>
</evidence>
<reference evidence="2 3" key="1">
    <citation type="journal article" date="2017" name="Mol. Plant">
        <title>The Genome of Medicinal Plant Macleaya cordata Provides New Insights into Benzylisoquinoline Alkaloids Metabolism.</title>
        <authorList>
            <person name="Liu X."/>
            <person name="Liu Y."/>
            <person name="Huang P."/>
            <person name="Ma Y."/>
            <person name="Qing Z."/>
            <person name="Tang Q."/>
            <person name="Cao H."/>
            <person name="Cheng P."/>
            <person name="Zheng Y."/>
            <person name="Yuan Z."/>
            <person name="Zhou Y."/>
            <person name="Liu J."/>
            <person name="Tang Z."/>
            <person name="Zhuo Y."/>
            <person name="Zhang Y."/>
            <person name="Yu L."/>
            <person name="Huang J."/>
            <person name="Yang P."/>
            <person name="Peng Q."/>
            <person name="Zhang J."/>
            <person name="Jiang W."/>
            <person name="Zhang Z."/>
            <person name="Lin K."/>
            <person name="Ro D.K."/>
            <person name="Chen X."/>
            <person name="Xiong X."/>
            <person name="Shang Y."/>
            <person name="Huang S."/>
            <person name="Zeng J."/>
        </authorList>
    </citation>
    <scope>NUCLEOTIDE SEQUENCE [LARGE SCALE GENOMIC DNA]</scope>
    <source>
        <strain evidence="3">cv. BLH2017</strain>
        <tissue evidence="2">Root</tissue>
    </source>
</reference>
<sequence>MNQRSSHHIPLFIFLDLSAIRVCCQMCEKSGHTGIECPWVYTRCRKITCNGSRKLLIQNNLIHVLDPHLSNLMKVAALGAGILSTGLKNVHGERLAAVSQLVKARGCCLFQEQPTTMENPT</sequence>
<comment type="caution">
    <text evidence="2">The sequence shown here is derived from an EMBL/GenBank/DDBJ whole genome shotgun (WGS) entry which is preliminary data.</text>
</comment>
<organism evidence="2 3">
    <name type="scientific">Macleaya cordata</name>
    <name type="common">Five-seeded plume-poppy</name>
    <name type="synonym">Bocconia cordata</name>
    <dbReference type="NCBI Taxonomy" id="56857"/>
    <lineage>
        <taxon>Eukaryota</taxon>
        <taxon>Viridiplantae</taxon>
        <taxon>Streptophyta</taxon>
        <taxon>Embryophyta</taxon>
        <taxon>Tracheophyta</taxon>
        <taxon>Spermatophyta</taxon>
        <taxon>Magnoliopsida</taxon>
        <taxon>Ranunculales</taxon>
        <taxon>Papaveraceae</taxon>
        <taxon>Papaveroideae</taxon>
        <taxon>Macleaya</taxon>
    </lineage>
</organism>
<proteinExistence type="predicted"/>
<dbReference type="InParanoid" id="A0A200Q473"/>
<evidence type="ECO:0000313" key="3">
    <source>
        <dbReference type="Proteomes" id="UP000195402"/>
    </source>
</evidence>
<dbReference type="AlphaFoldDB" id="A0A200Q473"/>
<gene>
    <name evidence="2" type="ORF">BVC80_441g6</name>
</gene>
<keyword evidence="3" id="KW-1185">Reference proteome</keyword>
<keyword evidence="1" id="KW-0732">Signal</keyword>
<protein>
    <recommendedName>
        <fullName evidence="4">Zinc finger protein</fullName>
    </recommendedName>
</protein>
<dbReference type="Proteomes" id="UP000195402">
    <property type="component" value="Unassembled WGS sequence"/>
</dbReference>
<feature type="chain" id="PRO_5012984567" description="Zinc finger protein" evidence="1">
    <location>
        <begin position="26"/>
        <end position="121"/>
    </location>
</feature>
<evidence type="ECO:0000313" key="2">
    <source>
        <dbReference type="EMBL" id="OVA05270.1"/>
    </source>
</evidence>
<dbReference type="EMBL" id="MVGT01003118">
    <property type="protein sequence ID" value="OVA05270.1"/>
    <property type="molecule type" value="Genomic_DNA"/>
</dbReference>
<name>A0A200Q473_MACCD</name>
<feature type="signal peptide" evidence="1">
    <location>
        <begin position="1"/>
        <end position="25"/>
    </location>
</feature>